<dbReference type="RefSeq" id="WP_330197425.1">
    <property type="nucleotide sequence ID" value="NZ_JAZDRP010000001.1"/>
</dbReference>
<dbReference type="HAMAP" id="MF_01931">
    <property type="entry name" value="PurF"/>
    <property type="match status" value="1"/>
</dbReference>
<comment type="caution">
    <text evidence="10">The sequence shown here is derived from an EMBL/GenBank/DDBJ whole genome shotgun (WGS) entry which is preliminary data.</text>
</comment>
<feature type="binding site" evidence="7">
    <location>
        <position position="365"/>
    </location>
    <ligand>
        <name>Mg(2+)</name>
        <dbReference type="ChEBI" id="CHEBI:18420"/>
    </ligand>
</feature>
<dbReference type="PROSITE" id="PS51278">
    <property type="entry name" value="GATASE_TYPE_2"/>
    <property type="match status" value="1"/>
</dbReference>
<evidence type="ECO:0000256" key="4">
    <source>
        <dbReference type="ARBA" id="ARBA00022679"/>
    </source>
</evidence>
<dbReference type="Gene3D" id="3.40.50.2020">
    <property type="match status" value="1"/>
</dbReference>
<feature type="binding site" evidence="7">
    <location>
        <position position="303"/>
    </location>
    <ligand>
        <name>Mg(2+)</name>
        <dbReference type="ChEBI" id="CHEBI:18420"/>
    </ligand>
</feature>
<dbReference type="NCBIfam" id="TIGR01134">
    <property type="entry name" value="purF"/>
    <property type="match status" value="1"/>
</dbReference>
<evidence type="ECO:0000313" key="11">
    <source>
        <dbReference type="Proteomes" id="UP001354971"/>
    </source>
</evidence>
<dbReference type="InterPro" id="IPR035584">
    <property type="entry name" value="PurF_N"/>
</dbReference>
<evidence type="ECO:0000256" key="3">
    <source>
        <dbReference type="ARBA" id="ARBA00022676"/>
    </source>
</evidence>
<dbReference type="InterPro" id="IPR029055">
    <property type="entry name" value="Ntn_hydrolases_N"/>
</dbReference>
<comment type="catalytic activity">
    <reaction evidence="7 8">
        <text>5-phospho-beta-D-ribosylamine + L-glutamate + diphosphate = 5-phospho-alpha-D-ribose 1-diphosphate + L-glutamine + H2O</text>
        <dbReference type="Rhea" id="RHEA:14905"/>
        <dbReference type="ChEBI" id="CHEBI:15377"/>
        <dbReference type="ChEBI" id="CHEBI:29985"/>
        <dbReference type="ChEBI" id="CHEBI:33019"/>
        <dbReference type="ChEBI" id="CHEBI:58017"/>
        <dbReference type="ChEBI" id="CHEBI:58359"/>
        <dbReference type="ChEBI" id="CHEBI:58681"/>
        <dbReference type="EC" id="2.4.2.14"/>
    </reaction>
</comment>
<dbReference type="InterPro" id="IPR005854">
    <property type="entry name" value="PurF"/>
</dbReference>
<dbReference type="InterPro" id="IPR000836">
    <property type="entry name" value="PRTase_dom"/>
</dbReference>
<keyword evidence="7" id="KW-0479">Metal-binding</keyword>
<evidence type="ECO:0000256" key="2">
    <source>
        <dbReference type="ARBA" id="ARBA00010138"/>
    </source>
</evidence>
<gene>
    <name evidence="7 10" type="primary">purF</name>
    <name evidence="10" type="ORF">V0U79_00130</name>
</gene>
<evidence type="ECO:0000256" key="8">
    <source>
        <dbReference type="PIRNR" id="PIRNR000485"/>
    </source>
</evidence>
<sequence>MKFPAPPLPYDPESDHLREECGVFASYGAEDSALLIALGLHALQHRGQESCGIVTHDGSRIYAERHMGLVGEHFADGETHKRLPGNIGIGHVRYSTSGGTVIRNIQPLYADVRGGGIAVAHNGNLTNARTLRDELVASGAIFQSTSDTEVILQIAARSNRASSTRRFLSALKQIEGAFALVALVNGKLIAARDPFGIRPLVLGALDGATIVASETCALDVIGASYVRDIEPGEAIIVSADGIVSERFAPVRPARPCAFEYIYFARPDSVIAGLSVYEARKRMGAQLYKDAPADVDVVIPVPDSGVPAALGYAQAAGVPYEMGIIRGHYVGRTFIQPTQAKRDLGVRRKHSANPPVVKGKRVLLVDDSIVRGTTSRKIVDMMRDAGATEVHFRSACPPIKFPDFYGIDMPSREELMASTLEADEMARALKADSLGFLSIDGLYQAVLGETRNDTSPQLADHYFTGEYTTRLLDHERAASDKDRQLSLLVDA</sequence>
<comment type="pathway">
    <text evidence="1 7 8">Purine metabolism; IMP biosynthesis via de novo pathway; N(1)-(5-phospho-D-ribosyl)glycinamide from 5-phospho-alpha-D-ribose 1-diphosphate: step 1/2.</text>
</comment>
<dbReference type="EC" id="2.4.2.14" evidence="7"/>
<keyword evidence="11" id="KW-1185">Reference proteome</keyword>
<evidence type="ECO:0000256" key="1">
    <source>
        <dbReference type="ARBA" id="ARBA00005209"/>
    </source>
</evidence>
<evidence type="ECO:0000313" key="10">
    <source>
        <dbReference type="EMBL" id="MEE2524757.1"/>
    </source>
</evidence>
<name>A0ABU7LLJ5_9PROT</name>
<comment type="cofactor">
    <cofactor evidence="7">
        <name>Mg(2+)</name>
        <dbReference type="ChEBI" id="CHEBI:18420"/>
    </cofactor>
    <text evidence="7">Binds 1 Mg(2+) ion per subunit.</text>
</comment>
<feature type="domain" description="Glutamine amidotransferase type-2" evidence="9">
    <location>
        <begin position="21"/>
        <end position="240"/>
    </location>
</feature>
<dbReference type="Gene3D" id="3.60.20.10">
    <property type="entry name" value="Glutamine Phosphoribosylpyrophosphate, subunit 1, domain 1"/>
    <property type="match status" value="1"/>
</dbReference>
<reference evidence="10 11" key="1">
    <citation type="submission" date="2024-01" db="EMBL/GenBank/DDBJ databases">
        <title>Hyphobacterium bacterium isolated from marine sediment.</title>
        <authorList>
            <person name="Zhao S."/>
        </authorList>
    </citation>
    <scope>NUCLEOTIDE SEQUENCE [LARGE SCALE GENOMIC DNA]</scope>
    <source>
        <strain evidence="11">HN65</strain>
    </source>
</reference>
<keyword evidence="5 7" id="KW-0658">Purine biosynthesis</keyword>
<feature type="active site" description="Nucleophile" evidence="7">
    <location>
        <position position="21"/>
    </location>
</feature>
<dbReference type="SUPFAM" id="SSF53271">
    <property type="entry name" value="PRTase-like"/>
    <property type="match status" value="1"/>
</dbReference>
<dbReference type="Proteomes" id="UP001354971">
    <property type="component" value="Unassembled WGS sequence"/>
</dbReference>
<dbReference type="GO" id="GO:0004044">
    <property type="term" value="F:amidophosphoribosyltransferase activity"/>
    <property type="evidence" value="ECO:0007669"/>
    <property type="project" value="UniProtKB-EC"/>
</dbReference>
<comment type="function">
    <text evidence="7">Catalyzes the formation of phosphoribosylamine from phosphoribosylpyrophosphate (PRPP) and glutamine.</text>
</comment>
<evidence type="ECO:0000256" key="7">
    <source>
        <dbReference type="HAMAP-Rule" id="MF_01931"/>
    </source>
</evidence>
<evidence type="ECO:0000256" key="6">
    <source>
        <dbReference type="ARBA" id="ARBA00022962"/>
    </source>
</evidence>
<organism evidence="10 11">
    <name type="scientific">Hyphobacterium lacteum</name>
    <dbReference type="NCBI Taxonomy" id="3116575"/>
    <lineage>
        <taxon>Bacteria</taxon>
        <taxon>Pseudomonadati</taxon>
        <taxon>Pseudomonadota</taxon>
        <taxon>Alphaproteobacteria</taxon>
        <taxon>Maricaulales</taxon>
        <taxon>Maricaulaceae</taxon>
        <taxon>Hyphobacterium</taxon>
    </lineage>
</organism>
<dbReference type="InterPro" id="IPR029057">
    <property type="entry name" value="PRTase-like"/>
</dbReference>
<proteinExistence type="inferred from homology"/>
<dbReference type="Pfam" id="PF13537">
    <property type="entry name" value="GATase_7"/>
    <property type="match status" value="1"/>
</dbReference>
<dbReference type="PANTHER" id="PTHR11907">
    <property type="entry name" value="AMIDOPHOSPHORIBOSYLTRANSFERASE"/>
    <property type="match status" value="1"/>
</dbReference>
<keyword evidence="4 7" id="KW-0808">Transferase</keyword>
<feature type="binding site" evidence="7">
    <location>
        <position position="366"/>
    </location>
    <ligand>
        <name>Mg(2+)</name>
        <dbReference type="ChEBI" id="CHEBI:18420"/>
    </ligand>
</feature>
<dbReference type="EMBL" id="JAZDRP010000001">
    <property type="protein sequence ID" value="MEE2524757.1"/>
    <property type="molecule type" value="Genomic_DNA"/>
</dbReference>
<protein>
    <recommendedName>
        <fullName evidence="7">Amidophosphoribosyltransferase</fullName>
        <shortName evidence="7">ATase</shortName>
        <ecNumber evidence="7">2.4.2.14</ecNumber>
    </recommendedName>
    <alternativeName>
        <fullName evidence="7">Glutamine phosphoribosylpyrophosphate amidotransferase</fullName>
        <shortName evidence="7">GPATase</shortName>
    </alternativeName>
</protein>
<dbReference type="InterPro" id="IPR017932">
    <property type="entry name" value="GATase_2_dom"/>
</dbReference>
<comment type="caution">
    <text evidence="7">Lacks conserved residue(s) required for the propagation of feature annotation.</text>
</comment>
<dbReference type="SUPFAM" id="SSF56235">
    <property type="entry name" value="N-terminal nucleophile aminohydrolases (Ntn hydrolases)"/>
    <property type="match status" value="1"/>
</dbReference>
<dbReference type="PIRSF" id="PIRSF000485">
    <property type="entry name" value="Amd_phspho_trans"/>
    <property type="match status" value="1"/>
</dbReference>
<accession>A0ABU7LLJ5</accession>
<evidence type="ECO:0000259" key="9">
    <source>
        <dbReference type="PROSITE" id="PS51278"/>
    </source>
</evidence>
<dbReference type="CDD" id="cd00715">
    <property type="entry name" value="GPATase_N"/>
    <property type="match status" value="1"/>
</dbReference>
<keyword evidence="3 7" id="KW-0328">Glycosyltransferase</keyword>
<dbReference type="Pfam" id="PF00156">
    <property type="entry name" value="Pribosyltran"/>
    <property type="match status" value="1"/>
</dbReference>
<dbReference type="CDD" id="cd06223">
    <property type="entry name" value="PRTases_typeI"/>
    <property type="match status" value="1"/>
</dbReference>
<comment type="similarity">
    <text evidence="2 7 8">In the C-terminal section; belongs to the purine/pyrimidine phosphoribosyltransferase family.</text>
</comment>
<evidence type="ECO:0000256" key="5">
    <source>
        <dbReference type="ARBA" id="ARBA00022755"/>
    </source>
</evidence>
<keyword evidence="7" id="KW-0460">Magnesium</keyword>
<keyword evidence="6 7" id="KW-0315">Glutamine amidotransferase</keyword>